<dbReference type="Proteomes" id="UP000050741">
    <property type="component" value="Unassembled WGS sequence"/>
</dbReference>
<organism evidence="1 2">
    <name type="scientific">Globodera pallida</name>
    <name type="common">Potato cyst nematode worm</name>
    <name type="synonym">Heterodera pallida</name>
    <dbReference type="NCBI Taxonomy" id="36090"/>
    <lineage>
        <taxon>Eukaryota</taxon>
        <taxon>Metazoa</taxon>
        <taxon>Ecdysozoa</taxon>
        <taxon>Nematoda</taxon>
        <taxon>Chromadorea</taxon>
        <taxon>Rhabditida</taxon>
        <taxon>Tylenchina</taxon>
        <taxon>Tylenchomorpha</taxon>
        <taxon>Tylenchoidea</taxon>
        <taxon>Heteroderidae</taxon>
        <taxon>Heteroderinae</taxon>
        <taxon>Globodera</taxon>
    </lineage>
</organism>
<name>A0A183BQ95_GLOPA</name>
<evidence type="ECO:0000313" key="1">
    <source>
        <dbReference type="Proteomes" id="UP000050741"/>
    </source>
</evidence>
<reference evidence="1" key="1">
    <citation type="submission" date="2014-05" db="EMBL/GenBank/DDBJ databases">
        <title>The genome and life-stage specific transcriptomes of Globodera pallida elucidate key aspects of plant parasitism by a cyst nematode.</title>
        <authorList>
            <person name="Cotton J.A."/>
            <person name="Lilley C.J."/>
            <person name="Jones L.M."/>
            <person name="Kikuchi T."/>
            <person name="Reid A.J."/>
            <person name="Thorpe P."/>
            <person name="Tsai I.J."/>
            <person name="Beasley H."/>
            <person name="Blok V."/>
            <person name="Cock P.J.A."/>
            <person name="Van den Akker S.E."/>
            <person name="Holroyd N."/>
            <person name="Hunt M."/>
            <person name="Mantelin S."/>
            <person name="Naghra H."/>
            <person name="Pain A."/>
            <person name="Palomares-Rius J.E."/>
            <person name="Zarowiecki M."/>
            <person name="Berriman M."/>
            <person name="Jones J.T."/>
            <person name="Urwin P.E."/>
        </authorList>
    </citation>
    <scope>NUCLEOTIDE SEQUENCE [LARGE SCALE GENOMIC DNA]</scope>
    <source>
        <strain evidence="1">Lindley</strain>
    </source>
</reference>
<keyword evidence="1" id="KW-1185">Reference proteome</keyword>
<sequence>MCVLSFFGLYEVELNGLVYDIVLERQEASASPVERHSHMALLQNGIKLIELVFANRTDSSSSRHNFRLFSPRFMPLMPDKSGLQHNNSVLSPTLLAMYDEHDNKSIGNVPEMLRKAGVGERERLELIETMMDITGTTAKVDHTLEMFKELNLFNEGNYGTFWLLNCLCKV</sequence>
<reference evidence="2" key="2">
    <citation type="submission" date="2016-06" db="UniProtKB">
        <authorList>
            <consortium name="WormBaseParasite"/>
        </authorList>
    </citation>
    <scope>IDENTIFICATION</scope>
</reference>
<dbReference type="Pfam" id="PF04870">
    <property type="entry name" value="Moulting_cycle"/>
    <property type="match status" value="1"/>
</dbReference>
<proteinExistence type="predicted"/>
<accession>A0A183BQ95</accession>
<dbReference type="InterPro" id="IPR006954">
    <property type="entry name" value="Mlt-10-like"/>
</dbReference>
<protein>
    <submittedName>
        <fullName evidence="2">EF-hand domain-containing protein</fullName>
    </submittedName>
</protein>
<dbReference type="WBParaSite" id="GPLIN_000278100">
    <property type="protein sequence ID" value="GPLIN_000278100"/>
    <property type="gene ID" value="GPLIN_000278100"/>
</dbReference>
<dbReference type="AlphaFoldDB" id="A0A183BQ95"/>
<evidence type="ECO:0000313" key="2">
    <source>
        <dbReference type="WBParaSite" id="GPLIN_000278100"/>
    </source>
</evidence>